<evidence type="ECO:0000313" key="4">
    <source>
        <dbReference type="EMBL" id="GGM58489.1"/>
    </source>
</evidence>
<evidence type="ECO:0000256" key="1">
    <source>
        <dbReference type="ARBA" id="ARBA00022679"/>
    </source>
</evidence>
<dbReference type="Gene3D" id="3.40.630.30">
    <property type="match status" value="1"/>
</dbReference>
<dbReference type="Proteomes" id="UP000600547">
    <property type="component" value="Unassembled WGS sequence"/>
</dbReference>
<organism evidence="4 5">
    <name type="scientific">Deinococcus arenae</name>
    <dbReference type="NCBI Taxonomy" id="1452751"/>
    <lineage>
        <taxon>Bacteria</taxon>
        <taxon>Thermotogati</taxon>
        <taxon>Deinococcota</taxon>
        <taxon>Deinococci</taxon>
        <taxon>Deinococcales</taxon>
        <taxon>Deinococcaceae</taxon>
        <taxon>Deinococcus</taxon>
    </lineage>
</organism>
<reference evidence="5" key="1">
    <citation type="journal article" date="2019" name="Int. J. Syst. Evol. Microbiol.">
        <title>The Global Catalogue of Microorganisms (GCM) 10K type strain sequencing project: providing services to taxonomists for standard genome sequencing and annotation.</title>
        <authorList>
            <consortium name="The Broad Institute Genomics Platform"/>
            <consortium name="The Broad Institute Genome Sequencing Center for Infectious Disease"/>
            <person name="Wu L."/>
            <person name="Ma J."/>
        </authorList>
    </citation>
    <scope>NUCLEOTIDE SEQUENCE [LARGE SCALE GENOMIC DNA]</scope>
    <source>
        <strain evidence="5">JCM 31047</strain>
    </source>
</reference>
<dbReference type="Pfam" id="PF00583">
    <property type="entry name" value="Acetyltransf_1"/>
    <property type="match status" value="1"/>
</dbReference>
<evidence type="ECO:0000256" key="2">
    <source>
        <dbReference type="ARBA" id="ARBA00023315"/>
    </source>
</evidence>
<dbReference type="SUPFAM" id="SSF55729">
    <property type="entry name" value="Acyl-CoA N-acyltransferases (Nat)"/>
    <property type="match status" value="1"/>
</dbReference>
<keyword evidence="2" id="KW-0012">Acyltransferase</keyword>
<dbReference type="GO" id="GO:0016747">
    <property type="term" value="F:acyltransferase activity, transferring groups other than amino-acyl groups"/>
    <property type="evidence" value="ECO:0007669"/>
    <property type="project" value="InterPro"/>
</dbReference>
<proteinExistence type="predicted"/>
<protein>
    <recommendedName>
        <fullName evidence="3">N-acetyltransferase domain-containing protein</fullName>
    </recommendedName>
</protein>
<dbReference type="NCBIfam" id="NF040501">
    <property type="entry name" value="resist_ArsN2"/>
    <property type="match status" value="1"/>
</dbReference>
<evidence type="ECO:0000259" key="3">
    <source>
        <dbReference type="PROSITE" id="PS51186"/>
    </source>
</evidence>
<accession>A0A8H9GT26</accession>
<comment type="caution">
    <text evidence="4">The sequence shown here is derived from an EMBL/GenBank/DDBJ whole genome shotgun (WGS) entry which is preliminary data.</text>
</comment>
<feature type="domain" description="N-acetyltransferase" evidence="3">
    <location>
        <begin position="5"/>
        <end position="147"/>
    </location>
</feature>
<dbReference type="InterPro" id="IPR000182">
    <property type="entry name" value="GNAT_dom"/>
</dbReference>
<dbReference type="CDD" id="cd04301">
    <property type="entry name" value="NAT_SF"/>
    <property type="match status" value="1"/>
</dbReference>
<dbReference type="AlphaFoldDB" id="A0A8H9GT26"/>
<evidence type="ECO:0000313" key="5">
    <source>
        <dbReference type="Proteomes" id="UP000600547"/>
    </source>
</evidence>
<keyword evidence="5" id="KW-1185">Reference proteome</keyword>
<name>A0A8H9GT26_9DEIO</name>
<dbReference type="InterPro" id="IPR050832">
    <property type="entry name" value="Bact_Acetyltransf"/>
</dbReference>
<dbReference type="PROSITE" id="PS51186">
    <property type="entry name" value="GNAT"/>
    <property type="match status" value="1"/>
</dbReference>
<sequence length="152" mass="15938">MRGHVTFREATADDLPVMEALLIAAELSLEGVQAHLADFVLAVQGDEVLGVAGLERYGPHGLLRSVAVRADHQGRGLGQALTWEMIERATAAGLETLTLLTTTAAGFFPKQGFHPVTRDALPAALQASSQLQGGCPASAVILHLALPQRSPA</sequence>
<keyword evidence="1" id="KW-0808">Transferase</keyword>
<dbReference type="PANTHER" id="PTHR43877">
    <property type="entry name" value="AMINOALKYLPHOSPHONATE N-ACETYLTRANSFERASE-RELATED-RELATED"/>
    <property type="match status" value="1"/>
</dbReference>
<gene>
    <name evidence="4" type="ORF">GCM10008956_37600</name>
</gene>
<dbReference type="EMBL" id="BMQG01000025">
    <property type="protein sequence ID" value="GGM58489.1"/>
    <property type="molecule type" value="Genomic_DNA"/>
</dbReference>
<dbReference type="InterPro" id="IPR016181">
    <property type="entry name" value="Acyl_CoA_acyltransferase"/>
</dbReference>